<keyword evidence="2" id="KW-1185">Reference proteome</keyword>
<sequence>MEDCTFNEGSPRPLFLNLLELVFRLVGVGCGGGRVDGFLVHYWNVCARWRRNAGVLIHRLIARRRIAGHEFRGGGFSKGLNEALLQEHLY</sequence>
<dbReference type="AlphaFoldDB" id="A0AAV4PQ71"/>
<name>A0AAV4PQ71_9ARAC</name>
<protein>
    <submittedName>
        <fullName evidence="1">Uncharacterized protein</fullName>
    </submittedName>
</protein>
<comment type="caution">
    <text evidence="1">The sequence shown here is derived from an EMBL/GenBank/DDBJ whole genome shotgun (WGS) entry which is preliminary data.</text>
</comment>
<organism evidence="1 2">
    <name type="scientific">Caerostris darwini</name>
    <dbReference type="NCBI Taxonomy" id="1538125"/>
    <lineage>
        <taxon>Eukaryota</taxon>
        <taxon>Metazoa</taxon>
        <taxon>Ecdysozoa</taxon>
        <taxon>Arthropoda</taxon>
        <taxon>Chelicerata</taxon>
        <taxon>Arachnida</taxon>
        <taxon>Araneae</taxon>
        <taxon>Araneomorphae</taxon>
        <taxon>Entelegynae</taxon>
        <taxon>Araneoidea</taxon>
        <taxon>Araneidae</taxon>
        <taxon>Caerostris</taxon>
    </lineage>
</organism>
<dbReference type="EMBL" id="BPLQ01003166">
    <property type="protein sequence ID" value="GIX98468.1"/>
    <property type="molecule type" value="Genomic_DNA"/>
</dbReference>
<accession>A0AAV4PQ71</accession>
<evidence type="ECO:0000313" key="2">
    <source>
        <dbReference type="Proteomes" id="UP001054837"/>
    </source>
</evidence>
<gene>
    <name evidence="1" type="ORF">CDAR_240571</name>
</gene>
<dbReference type="Proteomes" id="UP001054837">
    <property type="component" value="Unassembled WGS sequence"/>
</dbReference>
<reference evidence="1 2" key="1">
    <citation type="submission" date="2021-06" db="EMBL/GenBank/DDBJ databases">
        <title>Caerostris darwini draft genome.</title>
        <authorList>
            <person name="Kono N."/>
            <person name="Arakawa K."/>
        </authorList>
    </citation>
    <scope>NUCLEOTIDE SEQUENCE [LARGE SCALE GENOMIC DNA]</scope>
</reference>
<proteinExistence type="predicted"/>
<evidence type="ECO:0000313" key="1">
    <source>
        <dbReference type="EMBL" id="GIX98468.1"/>
    </source>
</evidence>